<dbReference type="CDD" id="cd07377">
    <property type="entry name" value="WHTH_GntR"/>
    <property type="match status" value="1"/>
</dbReference>
<dbReference type="Gene3D" id="1.10.10.10">
    <property type="entry name" value="Winged helix-like DNA-binding domain superfamily/Winged helix DNA-binding domain"/>
    <property type="match status" value="1"/>
</dbReference>
<evidence type="ECO:0000313" key="6">
    <source>
        <dbReference type="Proteomes" id="UP001518989"/>
    </source>
</evidence>
<dbReference type="Pfam" id="PF00392">
    <property type="entry name" value="GntR"/>
    <property type="match status" value="1"/>
</dbReference>
<dbReference type="PANTHER" id="PTHR43537:SF5">
    <property type="entry name" value="UXU OPERON TRANSCRIPTIONAL REGULATOR"/>
    <property type="match status" value="1"/>
</dbReference>
<dbReference type="EMBL" id="JACTNG010000007">
    <property type="protein sequence ID" value="MBO1080109.1"/>
    <property type="molecule type" value="Genomic_DNA"/>
</dbReference>
<name>A0ABS3KRK8_9PROT</name>
<keyword evidence="6" id="KW-1185">Reference proteome</keyword>
<dbReference type="SUPFAM" id="SSF48008">
    <property type="entry name" value="GntR ligand-binding domain-like"/>
    <property type="match status" value="1"/>
</dbReference>
<dbReference type="PROSITE" id="PS50949">
    <property type="entry name" value="HTH_GNTR"/>
    <property type="match status" value="1"/>
</dbReference>
<dbReference type="SMART" id="SM00345">
    <property type="entry name" value="HTH_GNTR"/>
    <property type="match status" value="1"/>
</dbReference>
<reference evidence="5 6" key="1">
    <citation type="submission" date="2020-09" db="EMBL/GenBank/DDBJ databases">
        <title>Roseomonas.</title>
        <authorList>
            <person name="Zhu W."/>
        </authorList>
    </citation>
    <scope>NUCLEOTIDE SEQUENCE [LARGE SCALE GENOMIC DNA]</scope>
    <source>
        <strain evidence="5 6">573</strain>
    </source>
</reference>
<dbReference type="PANTHER" id="PTHR43537">
    <property type="entry name" value="TRANSCRIPTIONAL REGULATOR, GNTR FAMILY"/>
    <property type="match status" value="1"/>
</dbReference>
<keyword evidence="1" id="KW-0805">Transcription regulation</keyword>
<dbReference type="SMART" id="SM00895">
    <property type="entry name" value="FCD"/>
    <property type="match status" value="1"/>
</dbReference>
<dbReference type="InterPro" id="IPR036390">
    <property type="entry name" value="WH_DNA-bd_sf"/>
</dbReference>
<gene>
    <name evidence="5" type="ORF">IAI61_13800</name>
</gene>
<keyword evidence="2" id="KW-0238">DNA-binding</keyword>
<dbReference type="InterPro" id="IPR011711">
    <property type="entry name" value="GntR_C"/>
</dbReference>
<dbReference type="SUPFAM" id="SSF46785">
    <property type="entry name" value="Winged helix' DNA-binding domain"/>
    <property type="match status" value="1"/>
</dbReference>
<protein>
    <submittedName>
        <fullName evidence="5">GntR family transcriptional regulator</fullName>
    </submittedName>
</protein>
<evidence type="ECO:0000256" key="1">
    <source>
        <dbReference type="ARBA" id="ARBA00023015"/>
    </source>
</evidence>
<organism evidence="5 6">
    <name type="scientific">Roseomonas haemaphysalidis</name>
    <dbReference type="NCBI Taxonomy" id="2768162"/>
    <lineage>
        <taxon>Bacteria</taxon>
        <taxon>Pseudomonadati</taxon>
        <taxon>Pseudomonadota</taxon>
        <taxon>Alphaproteobacteria</taxon>
        <taxon>Acetobacterales</taxon>
        <taxon>Roseomonadaceae</taxon>
        <taxon>Roseomonas</taxon>
    </lineage>
</organism>
<dbReference type="Proteomes" id="UP001518989">
    <property type="component" value="Unassembled WGS sequence"/>
</dbReference>
<proteinExistence type="predicted"/>
<accession>A0ABS3KRK8</accession>
<dbReference type="InterPro" id="IPR000524">
    <property type="entry name" value="Tscrpt_reg_HTH_GntR"/>
</dbReference>
<evidence type="ECO:0000256" key="3">
    <source>
        <dbReference type="ARBA" id="ARBA00023163"/>
    </source>
</evidence>
<evidence type="ECO:0000259" key="4">
    <source>
        <dbReference type="PROSITE" id="PS50949"/>
    </source>
</evidence>
<dbReference type="Pfam" id="PF07729">
    <property type="entry name" value="FCD"/>
    <property type="match status" value="1"/>
</dbReference>
<dbReference type="Gene3D" id="1.20.120.530">
    <property type="entry name" value="GntR ligand-binding domain-like"/>
    <property type="match status" value="1"/>
</dbReference>
<feature type="domain" description="HTH gntR-type" evidence="4">
    <location>
        <begin position="9"/>
        <end position="76"/>
    </location>
</feature>
<keyword evidence="3" id="KW-0804">Transcription</keyword>
<dbReference type="RefSeq" id="WP_207417933.1">
    <property type="nucleotide sequence ID" value="NZ_CP061177.1"/>
</dbReference>
<evidence type="ECO:0000313" key="5">
    <source>
        <dbReference type="EMBL" id="MBO1080109.1"/>
    </source>
</evidence>
<evidence type="ECO:0000256" key="2">
    <source>
        <dbReference type="ARBA" id="ARBA00023125"/>
    </source>
</evidence>
<dbReference type="InterPro" id="IPR008920">
    <property type="entry name" value="TF_FadR/GntR_C"/>
</dbReference>
<dbReference type="InterPro" id="IPR036388">
    <property type="entry name" value="WH-like_DNA-bd_sf"/>
</dbReference>
<sequence length="219" mass="24556">MSPRPDPTPSLQEEAYREIRSQIISCRFHPGARLREADVAERLGLGRTPVRQAFDRLRVEGLVLVHPRRGVEIRDLEQRDLLEIVEARLINEVHAAGLAALRATQADFVALEDIVLRSAAVTTVSETPLLMQLDRAFHEKLADMSGNAVLAGILRNLQDRAIRFWFIAAGQQPQRQSVVAQHADILAALAHRDRTAAEAAMNRHIEDFRSSVQHQPDFS</sequence>
<comment type="caution">
    <text evidence="5">The sequence shown here is derived from an EMBL/GenBank/DDBJ whole genome shotgun (WGS) entry which is preliminary data.</text>
</comment>